<comment type="caution">
    <text evidence="1">The sequence shown here is derived from an EMBL/GenBank/DDBJ whole genome shotgun (WGS) entry which is preliminary data.</text>
</comment>
<dbReference type="Proteomes" id="UP000432209">
    <property type="component" value="Unassembled WGS sequence"/>
</dbReference>
<evidence type="ECO:0000313" key="2">
    <source>
        <dbReference type="Proteomes" id="UP000432209"/>
    </source>
</evidence>
<gene>
    <name evidence="1" type="ORF">GFJ39_06155</name>
</gene>
<dbReference type="EMBL" id="WIPH01000009">
    <property type="protein sequence ID" value="MQR98792.1"/>
    <property type="molecule type" value="Genomic_DNA"/>
</dbReference>
<dbReference type="RefSeq" id="WP_153430508.1">
    <property type="nucleotide sequence ID" value="NZ_WIPH01000009.1"/>
</dbReference>
<protein>
    <submittedName>
        <fullName evidence="1">ATP-binding protein</fullName>
    </submittedName>
</protein>
<accession>A0A7X1SPI1</accession>
<keyword evidence="1" id="KW-0067">ATP-binding</keyword>
<dbReference type="Pfam" id="PF13589">
    <property type="entry name" value="HATPase_c_3"/>
    <property type="match status" value="1"/>
</dbReference>
<organism evidence="1 2">
    <name type="scientific">Gluconobacter aidae</name>
    <dbReference type="NCBI Taxonomy" id="2662454"/>
    <lineage>
        <taxon>Bacteria</taxon>
        <taxon>Pseudomonadati</taxon>
        <taxon>Pseudomonadota</taxon>
        <taxon>Alphaproteobacteria</taxon>
        <taxon>Acetobacterales</taxon>
        <taxon>Acetobacteraceae</taxon>
        <taxon>Gluconobacter</taxon>
    </lineage>
</organism>
<dbReference type="InterPro" id="IPR036890">
    <property type="entry name" value="HATPase_C_sf"/>
</dbReference>
<dbReference type="GO" id="GO:0005524">
    <property type="term" value="F:ATP binding"/>
    <property type="evidence" value="ECO:0007669"/>
    <property type="project" value="UniProtKB-KW"/>
</dbReference>
<reference evidence="1 2" key="1">
    <citation type="submission" date="2019-10" db="EMBL/GenBank/DDBJ databases">
        <title>Gluconobacter aidae sp. nov., a novel species of acetic acid bacteria isolated in Thailand.</title>
        <authorList>
            <person name="Yukphan P."/>
            <person name="Charoenyingcharoen P."/>
            <person name="Malimas S."/>
            <person name="Muramatsu Y."/>
            <person name="Nakagawa Y."/>
            <person name="Tanasupawat S."/>
            <person name="Yamada Y."/>
        </authorList>
    </citation>
    <scope>NUCLEOTIDE SEQUENCE [LARGE SCALE GENOMIC DNA]</scope>
    <source>
        <strain evidence="1 2">AC10</strain>
    </source>
</reference>
<keyword evidence="1" id="KW-0547">Nucleotide-binding</keyword>
<sequence>MTGEHGTLFDERFLGRYAGAIMSDPTTALVELVANSWDAYATSVEIQWPDRSTGALFRIQDNGVGMTPNQFEVRWRTLDYDRIIHQGEFVSPPPELLGALPRPVYGRNGKGRHAAFLFSSPYRVRTWRDGVEATYTVTQGHRNPIEVQQENLRKSATGHGTEISAIHLVASSLSAADARALLSTRFLTNPEFVVSVDGVRVSFSDVPKDCLKELDVNVPGHGKVKVLVIDSQRADRTAKQHGIAWWVNRRLVGQCCWRLSDQERVLDGRTEEAKRYTFIVYADFLAPTVQADWSDFKVDNPIWLATQEAVQGAIRDVLLGITQEKRTKAKQDVRDAHKTVVKELPMLSRERWGQFLDQIVDRCPSLSVKQIDQVMGLLANLEMAESQYSLLSKLHTLKPSELDQWNDVLERWTISTAKAVLDEIEKRLKLIEEIRAKTSDPETDEVQELQPLFGQALWIFGPQYESIEFTSNRGMTTVIKTLFDGQQQGSRNRPDFVVTPSSSVGFYARPSFDADANENGTEVLIIVELKKPGVILGTDEKAQVWKYVRELIQKGYVTDRTTVFGYVLGDRIDPTETGERKEGDRTIIRPMLYSSFIGQAEKRMLNLHRRLTDAPFMKATLARFVEADNASLPTQPSLLEQSVDTTISEIEVGAAVIANATA</sequence>
<keyword evidence="2" id="KW-1185">Reference proteome</keyword>
<name>A0A7X1SPI1_9PROT</name>
<dbReference type="AlphaFoldDB" id="A0A7X1SPI1"/>
<proteinExistence type="predicted"/>
<evidence type="ECO:0000313" key="1">
    <source>
        <dbReference type="EMBL" id="MQR98792.1"/>
    </source>
</evidence>
<dbReference type="Gene3D" id="3.30.565.10">
    <property type="entry name" value="Histidine kinase-like ATPase, C-terminal domain"/>
    <property type="match status" value="1"/>
</dbReference>
<dbReference type="SUPFAM" id="SSF55874">
    <property type="entry name" value="ATPase domain of HSP90 chaperone/DNA topoisomerase II/histidine kinase"/>
    <property type="match status" value="1"/>
</dbReference>